<evidence type="ECO:0000256" key="1">
    <source>
        <dbReference type="SAM" id="MobiDB-lite"/>
    </source>
</evidence>
<protein>
    <submittedName>
        <fullName evidence="2">Uncharacterized protein</fullName>
    </submittedName>
</protein>
<keyword evidence="3" id="KW-1185">Reference proteome</keyword>
<feature type="compositionally biased region" description="Polar residues" evidence="1">
    <location>
        <begin position="660"/>
        <end position="671"/>
    </location>
</feature>
<gene>
    <name evidence="2" type="ORF">PMIN01_05023</name>
</gene>
<accession>A0A9P6KT04</accession>
<feature type="compositionally biased region" description="Polar residues" evidence="1">
    <location>
        <begin position="1"/>
        <end position="12"/>
    </location>
</feature>
<proteinExistence type="predicted"/>
<feature type="region of interest" description="Disordered" evidence="1">
    <location>
        <begin position="660"/>
        <end position="681"/>
    </location>
</feature>
<feature type="region of interest" description="Disordered" evidence="1">
    <location>
        <begin position="1"/>
        <end position="29"/>
    </location>
</feature>
<feature type="region of interest" description="Disordered" evidence="1">
    <location>
        <begin position="423"/>
        <end position="443"/>
    </location>
</feature>
<feature type="region of interest" description="Disordered" evidence="1">
    <location>
        <begin position="541"/>
        <end position="561"/>
    </location>
</feature>
<dbReference type="Proteomes" id="UP000756921">
    <property type="component" value="Unassembled WGS sequence"/>
</dbReference>
<dbReference type="OrthoDB" id="5330058at2759"/>
<name>A0A9P6KT04_9PLEO</name>
<sequence length="681" mass="75239">MSHDASSSTVSTHAHPCTPPSPRTTPESYDSAMGRLSSIYYKDLLANGLQLGGLQGEGRSSAIQVYCPEVRRSYFNDNSPISHLDSVSCWRGLDMKQAEDILSWELVFRKALEEQIADNVRKLLPTIPAVDDDTFTVTHYVDVDLEYLVHTMLNHYYLDKLDQRPESGWASANGDLPGFAYNFVCTRDCFIDTCSRPCVQISLLFSPFMSSVVGEVIWQRPNLEFSDLPNSLPPGASYMIHPKWRSPDCGNASGPRFTVFPGNADFMVDSHCLPFETSDAGHTYLFKAVVPHVDESSSASPTLETTLTAKRTVQFPAGVRFQRTSRYSIKLSVVIQNKSLQSGDTSLRLSRRMDSMSPESKLPAVHHPVMNQGRINEAKAEPVASSAVISPRCPSFAECKKHSNARISAALKEHINSITLTDKNSGAHYDDRPTKRKAKEQMPVSSLIAVTPFKSTQFALLELDDESTRELTAKRQRIWPSGAVQSTLSDTMYLVTDENNDPVDAWTDKHMDDLGHLSTTCVGEAQTGYAIRLSTPPKESCINSAPAHGSKSRAYTTSTGKSRVMPALRKKGSVKRILFNHAGRAHRADSPVEADPSTVANEENLTPVSPEDLELSHEEAWNPDQATIRRNYDEFVQKSMHLKLDSDEARESKEYESFFLNSPSGASSVSDGLSAMSLGAD</sequence>
<comment type="caution">
    <text evidence="2">The sequence shown here is derived from an EMBL/GenBank/DDBJ whole genome shotgun (WGS) entry which is preliminary data.</text>
</comment>
<evidence type="ECO:0000313" key="2">
    <source>
        <dbReference type="EMBL" id="KAF9737244.1"/>
    </source>
</evidence>
<reference evidence="2" key="1">
    <citation type="journal article" date="2020" name="Mol. Plant Microbe Interact.">
        <title>Genome Sequence of the Biocontrol Agent Coniothyrium minitans strain Conio (IMI 134523).</title>
        <authorList>
            <person name="Patel D."/>
            <person name="Shittu T.A."/>
            <person name="Baroncelli R."/>
            <person name="Muthumeenakshi S."/>
            <person name="Osborne T.H."/>
            <person name="Janganan T.K."/>
            <person name="Sreenivasaprasad S."/>
        </authorList>
    </citation>
    <scope>NUCLEOTIDE SEQUENCE</scope>
    <source>
        <strain evidence="2">Conio</strain>
    </source>
</reference>
<feature type="region of interest" description="Disordered" evidence="1">
    <location>
        <begin position="584"/>
        <end position="604"/>
    </location>
</feature>
<evidence type="ECO:0000313" key="3">
    <source>
        <dbReference type="Proteomes" id="UP000756921"/>
    </source>
</evidence>
<dbReference type="AlphaFoldDB" id="A0A9P6KT04"/>
<organism evidence="2 3">
    <name type="scientific">Paraphaeosphaeria minitans</name>
    <dbReference type="NCBI Taxonomy" id="565426"/>
    <lineage>
        <taxon>Eukaryota</taxon>
        <taxon>Fungi</taxon>
        <taxon>Dikarya</taxon>
        <taxon>Ascomycota</taxon>
        <taxon>Pezizomycotina</taxon>
        <taxon>Dothideomycetes</taxon>
        <taxon>Pleosporomycetidae</taxon>
        <taxon>Pleosporales</taxon>
        <taxon>Massarineae</taxon>
        <taxon>Didymosphaeriaceae</taxon>
        <taxon>Paraphaeosphaeria</taxon>
    </lineage>
</organism>
<dbReference type="EMBL" id="WJXW01000004">
    <property type="protein sequence ID" value="KAF9737244.1"/>
    <property type="molecule type" value="Genomic_DNA"/>
</dbReference>